<feature type="compositionally biased region" description="Low complexity" evidence="1">
    <location>
        <begin position="63"/>
        <end position="74"/>
    </location>
</feature>
<sequence>MSHPGNRLPSEALRSDYESASEVQPRELQREMLIEPVGIVHVNETLHRREAGMERSTKQVENTSTTTTHPLSTSGRPTHAVTDSVLIAGRPRQNKAFLTIGIPTVKRDQDATYLFATLDSLIEHTDAEQHTQIVIVVFLADFDTLYNRNFSSEISRKYSQHLESGFMRVIQAPRTFYPTLEGLKVKFNDSKERVRWRSKQCVDFAFLFQYCQNLSQYYMQLEDDVVSAENFFSGIQRYLNRMKYEHWTMLEFSELGFIGKLFRSSDLQLLADFFLLFYQELPADLLLRAFVRITQPYEWRFLHRPSLFQHVGVHSSLDGKIQTLRDRAFGKPIADGKKGKDLLEWKKKIVERMRQV</sequence>
<dbReference type="InterPro" id="IPR057279">
    <property type="entry name" value="MGAT4"/>
</dbReference>
<feature type="region of interest" description="Disordered" evidence="1">
    <location>
        <begin position="1"/>
        <end position="24"/>
    </location>
</feature>
<feature type="compositionally biased region" description="Basic and acidic residues" evidence="1">
    <location>
        <begin position="48"/>
        <end position="58"/>
    </location>
</feature>
<dbReference type="Pfam" id="PF04666">
    <property type="entry name" value="MGAT4_cons"/>
    <property type="match status" value="1"/>
</dbReference>
<reference evidence="4" key="2">
    <citation type="submission" date="2025-08" db="UniProtKB">
        <authorList>
            <consortium name="RefSeq"/>
        </authorList>
    </citation>
    <scope>IDENTIFICATION</scope>
    <source>
        <strain evidence="4">S238N-H82</strain>
        <tissue evidence="4">Testes</tissue>
    </source>
</reference>
<evidence type="ECO:0000313" key="3">
    <source>
        <dbReference type="Proteomes" id="UP000001554"/>
    </source>
</evidence>
<dbReference type="GO" id="GO:0008375">
    <property type="term" value="F:acetylglucosaminyltransferase activity"/>
    <property type="evidence" value="ECO:0000318"/>
    <property type="project" value="GO_Central"/>
</dbReference>
<dbReference type="PANTHER" id="PTHR12062">
    <property type="entry name" value="N-ACETYLGLUCOSAMINYLTRANSFERASE VI"/>
    <property type="match status" value="1"/>
</dbReference>
<dbReference type="AlphaFoldDB" id="A0A9J7MM18"/>
<feature type="region of interest" description="Disordered" evidence="1">
    <location>
        <begin position="48"/>
        <end position="78"/>
    </location>
</feature>
<feature type="domain" description="MGAT4 conserved region" evidence="2">
    <location>
        <begin position="79"/>
        <end position="329"/>
    </location>
</feature>
<name>A0A9J7MM18_BRAFL</name>
<keyword evidence="3" id="KW-1185">Reference proteome</keyword>
<evidence type="ECO:0000259" key="2">
    <source>
        <dbReference type="Pfam" id="PF04666"/>
    </source>
</evidence>
<reference evidence="3" key="1">
    <citation type="journal article" date="2020" name="Nat. Ecol. Evol.">
        <title>Deeply conserved synteny resolves early events in vertebrate evolution.</title>
        <authorList>
            <person name="Simakov O."/>
            <person name="Marletaz F."/>
            <person name="Yue J.X."/>
            <person name="O'Connell B."/>
            <person name="Jenkins J."/>
            <person name="Brandt A."/>
            <person name="Calef R."/>
            <person name="Tung C.H."/>
            <person name="Huang T.K."/>
            <person name="Schmutz J."/>
            <person name="Satoh N."/>
            <person name="Yu J.K."/>
            <person name="Putnam N.H."/>
            <person name="Green R.E."/>
            <person name="Rokhsar D.S."/>
        </authorList>
    </citation>
    <scope>NUCLEOTIDE SEQUENCE [LARGE SCALE GENOMIC DNA]</scope>
    <source>
        <strain evidence="3">S238N-H82</strain>
    </source>
</reference>
<dbReference type="PANTHER" id="PTHR12062:SF0">
    <property type="entry name" value="ALPHA-1,3-MANNOSYL-GLYCOPROTEIN 4-BETA-N-ACETYLGLUCOSAMINYLTRANSFERASE B"/>
    <property type="match status" value="1"/>
</dbReference>
<accession>A0A9J7MM18</accession>
<organism evidence="3 4">
    <name type="scientific">Branchiostoma floridae</name>
    <name type="common">Florida lancelet</name>
    <name type="synonym">Amphioxus</name>
    <dbReference type="NCBI Taxonomy" id="7739"/>
    <lineage>
        <taxon>Eukaryota</taxon>
        <taxon>Metazoa</taxon>
        <taxon>Chordata</taxon>
        <taxon>Cephalochordata</taxon>
        <taxon>Leptocardii</taxon>
        <taxon>Amphioxiformes</taxon>
        <taxon>Branchiostomatidae</taxon>
        <taxon>Branchiostoma</taxon>
    </lineage>
</organism>
<dbReference type="OMA" id="QPKARYY"/>
<protein>
    <submittedName>
        <fullName evidence="4">Alpha-1,6-mannosyl-glycoprotein 4-beta-N-acetylglucosaminyltransferase-like</fullName>
    </submittedName>
</protein>
<dbReference type="GO" id="GO:0006487">
    <property type="term" value="P:protein N-linked glycosylation"/>
    <property type="evidence" value="ECO:0000318"/>
    <property type="project" value="GO_Central"/>
</dbReference>
<dbReference type="KEGG" id="bfo:118413034"/>
<gene>
    <name evidence="4" type="primary">LOC118413034</name>
</gene>
<evidence type="ECO:0000256" key="1">
    <source>
        <dbReference type="SAM" id="MobiDB-lite"/>
    </source>
</evidence>
<dbReference type="GeneID" id="118413034"/>
<dbReference type="OrthoDB" id="2016523at2759"/>
<dbReference type="Proteomes" id="UP000001554">
    <property type="component" value="Chromosome 4"/>
</dbReference>
<dbReference type="InterPro" id="IPR006759">
    <property type="entry name" value="Glyco_transf_54"/>
</dbReference>
<evidence type="ECO:0000313" key="4">
    <source>
        <dbReference type="RefSeq" id="XP_035672066.1"/>
    </source>
</evidence>
<dbReference type="RefSeq" id="XP_035672066.1">
    <property type="nucleotide sequence ID" value="XM_035816173.1"/>
</dbReference>
<proteinExistence type="predicted"/>